<dbReference type="Proteomes" id="UP000247409">
    <property type="component" value="Unassembled WGS sequence"/>
</dbReference>
<feature type="transmembrane region" description="Helical" evidence="6">
    <location>
        <begin position="192"/>
        <end position="212"/>
    </location>
</feature>
<organism evidence="7 8">
    <name type="scientific">Gracilariopsis chorda</name>
    <dbReference type="NCBI Taxonomy" id="448386"/>
    <lineage>
        <taxon>Eukaryota</taxon>
        <taxon>Rhodophyta</taxon>
        <taxon>Florideophyceae</taxon>
        <taxon>Rhodymeniophycidae</taxon>
        <taxon>Gracilariales</taxon>
        <taxon>Gracilariaceae</taxon>
        <taxon>Gracilariopsis</taxon>
    </lineage>
</organism>
<dbReference type="SUPFAM" id="SSF52047">
    <property type="entry name" value="RNI-like"/>
    <property type="match status" value="1"/>
</dbReference>
<dbReference type="PANTHER" id="PTHR20855:SF3">
    <property type="entry name" value="LD03007P"/>
    <property type="match status" value="1"/>
</dbReference>
<feature type="transmembrane region" description="Helical" evidence="6">
    <location>
        <begin position="288"/>
        <end position="307"/>
    </location>
</feature>
<feature type="transmembrane region" description="Helical" evidence="6">
    <location>
        <begin position="373"/>
        <end position="394"/>
    </location>
</feature>
<gene>
    <name evidence="7" type="ORF">BWQ96_01812</name>
</gene>
<feature type="binding site" evidence="5">
    <location>
        <position position="372"/>
    </location>
    <ligand>
        <name>Zn(2+)</name>
        <dbReference type="ChEBI" id="CHEBI:29105"/>
    </ligand>
</feature>
<keyword evidence="4 6" id="KW-0472">Membrane</keyword>
<protein>
    <submittedName>
        <fullName evidence="7">Uncharacterized protein</fullName>
    </submittedName>
</protein>
<keyword evidence="8" id="KW-1185">Reference proteome</keyword>
<feature type="transmembrane region" description="Helical" evidence="6">
    <location>
        <begin position="224"/>
        <end position="245"/>
    </location>
</feature>
<accession>A0A2V3J2L7</accession>
<feature type="transmembrane region" description="Helical" evidence="6">
    <location>
        <begin position="343"/>
        <end position="364"/>
    </location>
</feature>
<dbReference type="OrthoDB" id="2720at2759"/>
<name>A0A2V3J2L7_9FLOR</name>
<comment type="subcellular location">
    <subcellularLocation>
        <location evidence="1">Membrane</location>
        <topology evidence="1">Multi-pass membrane protein</topology>
    </subcellularLocation>
</comment>
<keyword evidence="5" id="KW-0479">Metal-binding</keyword>
<evidence type="ECO:0000313" key="7">
    <source>
        <dbReference type="EMBL" id="PXF48352.1"/>
    </source>
</evidence>
<dbReference type="InterPro" id="IPR004254">
    <property type="entry name" value="AdipoR/HlyIII-related"/>
</dbReference>
<proteinExistence type="predicted"/>
<feature type="transmembrane region" description="Helical" evidence="6">
    <location>
        <begin position="319"/>
        <end position="337"/>
    </location>
</feature>
<evidence type="ECO:0000256" key="6">
    <source>
        <dbReference type="SAM" id="Phobius"/>
    </source>
</evidence>
<evidence type="ECO:0000256" key="5">
    <source>
        <dbReference type="PIRSR" id="PIRSR604254-1"/>
    </source>
</evidence>
<evidence type="ECO:0000256" key="4">
    <source>
        <dbReference type="ARBA" id="ARBA00023136"/>
    </source>
</evidence>
<evidence type="ECO:0000256" key="1">
    <source>
        <dbReference type="ARBA" id="ARBA00004141"/>
    </source>
</evidence>
<reference evidence="7 8" key="1">
    <citation type="journal article" date="2018" name="Mol. Biol. Evol.">
        <title>Analysis of the draft genome of the red seaweed Gracilariopsis chorda provides insights into genome size evolution in Rhodophyta.</title>
        <authorList>
            <person name="Lee J."/>
            <person name="Yang E.C."/>
            <person name="Graf L."/>
            <person name="Yang J.H."/>
            <person name="Qiu H."/>
            <person name="Zel Zion U."/>
            <person name="Chan C.X."/>
            <person name="Stephens T.G."/>
            <person name="Weber A.P.M."/>
            <person name="Boo G.H."/>
            <person name="Boo S.M."/>
            <person name="Kim K.M."/>
            <person name="Shin Y."/>
            <person name="Jung M."/>
            <person name="Lee S.J."/>
            <person name="Yim H.S."/>
            <person name="Lee J.H."/>
            <person name="Bhattacharya D."/>
            <person name="Yoon H.S."/>
        </authorList>
    </citation>
    <scope>NUCLEOTIDE SEQUENCE [LARGE SCALE GENOMIC DNA]</scope>
    <source>
        <strain evidence="7 8">SKKU-2015</strain>
        <tissue evidence="7">Whole body</tissue>
    </source>
</reference>
<dbReference type="PANTHER" id="PTHR20855">
    <property type="entry name" value="ADIPOR/PROGESTIN RECEPTOR-RELATED"/>
    <property type="match status" value="1"/>
</dbReference>
<dbReference type="GO" id="GO:0016020">
    <property type="term" value="C:membrane"/>
    <property type="evidence" value="ECO:0007669"/>
    <property type="project" value="UniProtKB-SubCell"/>
</dbReference>
<dbReference type="STRING" id="448386.A0A2V3J2L7"/>
<dbReference type="GO" id="GO:0046872">
    <property type="term" value="F:metal ion binding"/>
    <property type="evidence" value="ECO:0007669"/>
    <property type="project" value="UniProtKB-KW"/>
</dbReference>
<keyword evidence="2 6" id="KW-0812">Transmembrane</keyword>
<dbReference type="Pfam" id="PF03006">
    <property type="entry name" value="HlyIII"/>
    <property type="match status" value="1"/>
</dbReference>
<dbReference type="EMBL" id="NBIV01000014">
    <property type="protein sequence ID" value="PXF48352.1"/>
    <property type="molecule type" value="Genomic_DNA"/>
</dbReference>
<comment type="caution">
    <text evidence="7">The sequence shown here is derived from an EMBL/GenBank/DDBJ whole genome shotgun (WGS) entry which is preliminary data.</text>
</comment>
<evidence type="ECO:0000256" key="2">
    <source>
        <dbReference type="ARBA" id="ARBA00022692"/>
    </source>
</evidence>
<dbReference type="AlphaFoldDB" id="A0A2V3J2L7"/>
<evidence type="ECO:0000313" key="8">
    <source>
        <dbReference type="Proteomes" id="UP000247409"/>
    </source>
</evidence>
<keyword evidence="3 6" id="KW-1133">Transmembrane helix</keyword>
<dbReference type="InterPro" id="IPR032675">
    <property type="entry name" value="LRR_dom_sf"/>
</dbReference>
<evidence type="ECO:0000256" key="3">
    <source>
        <dbReference type="ARBA" id="ARBA00022989"/>
    </source>
</evidence>
<sequence>MLPHELYVHLCEQHREPRDMLMEAALRIREPTLSVSSEFQLNLLDQLFRQSATYGLAHVTHLTVVAKSLSLQMLASLSSIISRHTNLTALSLKGVKVDHAAILALFVHLSNNPQSRLSYLNLASIGMTSKAATAIAPFLCDRLPNLTHLDLSNNHANEHGVQTVRKYLALRDASLPPLHVDLSGNLVVVEMLNALTHGVGAVFSVVGAAFMLQRAIIVRADTEVILSVFVFLLSLFTLLTSSCVYHSCFRRPDASHCLRRGDHCSIFLLIAGTYTPFIVRYTTKPFDAVGPATLFAVWTCAIIGIGRSAFGLGSNRTRALFALLTGWIGSLSANTLLKRMHSGAVSLVVLGGLVYSVGIVFYLLGKKRPMMHVIWHLAVLMGGSLHYTAIWQYVLDSS</sequence>
<keyword evidence="5" id="KW-0862">Zinc</keyword>
<dbReference type="Gene3D" id="3.80.10.10">
    <property type="entry name" value="Ribonuclease Inhibitor"/>
    <property type="match status" value="1"/>
</dbReference>
<feature type="binding site" evidence="5">
    <location>
        <position position="246"/>
    </location>
    <ligand>
        <name>Zn(2+)</name>
        <dbReference type="ChEBI" id="CHEBI:29105"/>
    </ligand>
</feature>
<feature type="binding site" evidence="5">
    <location>
        <position position="376"/>
    </location>
    <ligand>
        <name>Zn(2+)</name>
        <dbReference type="ChEBI" id="CHEBI:29105"/>
    </ligand>
</feature>